<organism evidence="3 4">
    <name type="scientific">Nguyenibacter vanlangensis</name>
    <dbReference type="NCBI Taxonomy" id="1216886"/>
    <lineage>
        <taxon>Bacteria</taxon>
        <taxon>Pseudomonadati</taxon>
        <taxon>Pseudomonadota</taxon>
        <taxon>Alphaproteobacteria</taxon>
        <taxon>Acetobacterales</taxon>
        <taxon>Acetobacteraceae</taxon>
        <taxon>Nguyenibacter</taxon>
    </lineage>
</organism>
<dbReference type="SUPFAM" id="SSF51905">
    <property type="entry name" value="FAD/NAD(P)-binding domain"/>
    <property type="match status" value="1"/>
</dbReference>
<evidence type="ECO:0000313" key="3">
    <source>
        <dbReference type="EMBL" id="XAE40944.1"/>
    </source>
</evidence>
<protein>
    <submittedName>
        <fullName evidence="3">NAD(P)/FAD-dependent oxidoreductase</fullName>
        <ecNumber evidence="3">1.14.13.-</ecNumber>
    </submittedName>
</protein>
<dbReference type="InterPro" id="IPR050982">
    <property type="entry name" value="Auxin_biosynth/cation_transpt"/>
</dbReference>
<evidence type="ECO:0000256" key="1">
    <source>
        <dbReference type="ARBA" id="ARBA00023002"/>
    </source>
</evidence>
<dbReference type="PRINTS" id="PR00411">
    <property type="entry name" value="PNDRDTASEI"/>
</dbReference>
<dbReference type="PANTHER" id="PTHR43539:SF91">
    <property type="entry name" value="FAD-DEPENDENT URATE HYDROXYLASE"/>
    <property type="match status" value="1"/>
</dbReference>
<reference evidence="3 4" key="1">
    <citation type="submission" date="2024-04" db="EMBL/GenBank/DDBJ databases">
        <title>Complete genome sequence of Nguyenibacter vanlangesis HBCM-1154, a strain capable of nitrogen fixation, IAA production, and phosphorus solubilization isolated from sugarcane soil.</title>
        <authorList>
            <person name="MY HANH P."/>
        </authorList>
    </citation>
    <scope>NUCLEOTIDE SEQUENCE [LARGE SCALE GENOMIC DNA]</scope>
    <source>
        <strain evidence="3 4">HBCM 1154</strain>
    </source>
</reference>
<dbReference type="Proteomes" id="UP001449795">
    <property type="component" value="Chromosome"/>
</dbReference>
<gene>
    <name evidence="3" type="ORF">AAC691_11385</name>
</gene>
<feature type="domain" description="FAD/NAD(P)-binding" evidence="2">
    <location>
        <begin position="52"/>
        <end position="268"/>
    </location>
</feature>
<dbReference type="Gene3D" id="3.50.50.60">
    <property type="entry name" value="FAD/NAD(P)-binding domain"/>
    <property type="match status" value="1"/>
</dbReference>
<evidence type="ECO:0000259" key="2">
    <source>
        <dbReference type="Pfam" id="PF07992"/>
    </source>
</evidence>
<dbReference type="InterPro" id="IPR023753">
    <property type="entry name" value="FAD/NAD-binding_dom"/>
</dbReference>
<dbReference type="EC" id="1.14.13.-" evidence="3"/>
<evidence type="ECO:0000313" key="4">
    <source>
        <dbReference type="Proteomes" id="UP001449795"/>
    </source>
</evidence>
<keyword evidence="4" id="KW-1185">Reference proteome</keyword>
<dbReference type="RefSeq" id="WP_342626970.1">
    <property type="nucleotide sequence ID" value="NZ_CP152276.1"/>
</dbReference>
<dbReference type="PANTHER" id="PTHR43539">
    <property type="entry name" value="FLAVIN-BINDING MONOOXYGENASE-LIKE PROTEIN (AFU_ORTHOLOGUE AFUA_4G09220)"/>
    <property type="match status" value="1"/>
</dbReference>
<sequence>MTTMMAEPCGPAEIAGGLDRLEERVRQDLDWLELPAKNWVPERRLEGQVVRDVVIIGGGMAGLTVSGTLLRYGVRNQIVYDREPAGREGPWVRYARMRTLRSPKTLPGPCMGLPSLTFRAWYEARFGADAWIALTRIPRETWMEYLGWLRRILELPVQNETELAGVAAHDDGLLALTVRRAGVEERVLCRHLVLATGRDGLGGAYVPPVIAALPRACYAHSSEPIDFAALRGRRVVVVGAGASAMDNAATALEMGAARVDLLIRRKDLPRVNKFTGIGSAGVVHGFVGLPDAWKWRFLDYTLAAQTPPPRPSTLRVSRHENAHFHLNCALRAIAVENGALRIETSRGTLGADFIIAATGFAADMGRRPEFAGFADKVRLWGDRFRPEAADMPSGGLNAELAGSPDLGPGFAFQEREEGCCPFLKYIHCFCFPATLSHGKVSGDIPAISEGADRLARQVVRSLFVEDRAVHYENLESFSVAELQGDEWVDAPLPQEA</sequence>
<proteinExistence type="predicted"/>
<dbReference type="PRINTS" id="PR00368">
    <property type="entry name" value="FADPNR"/>
</dbReference>
<accession>A0ABZ3D024</accession>
<dbReference type="EMBL" id="CP152276">
    <property type="protein sequence ID" value="XAE40944.1"/>
    <property type="molecule type" value="Genomic_DNA"/>
</dbReference>
<dbReference type="Pfam" id="PF07992">
    <property type="entry name" value="Pyr_redox_2"/>
    <property type="match status" value="1"/>
</dbReference>
<name>A0ABZ3D024_9PROT</name>
<dbReference type="GO" id="GO:0016491">
    <property type="term" value="F:oxidoreductase activity"/>
    <property type="evidence" value="ECO:0007669"/>
    <property type="project" value="UniProtKB-KW"/>
</dbReference>
<keyword evidence="1 3" id="KW-0560">Oxidoreductase</keyword>
<dbReference type="InterPro" id="IPR036188">
    <property type="entry name" value="FAD/NAD-bd_sf"/>
</dbReference>